<protein>
    <submittedName>
        <fullName evidence="1">Class I SAM-dependent methyltransferase</fullName>
    </submittedName>
</protein>
<dbReference type="Proteomes" id="UP000606396">
    <property type="component" value="Unassembled WGS sequence"/>
</dbReference>
<dbReference type="CDD" id="cd02440">
    <property type="entry name" value="AdoMet_MTases"/>
    <property type="match status" value="1"/>
</dbReference>
<evidence type="ECO:0000313" key="1">
    <source>
        <dbReference type="EMBL" id="MBD2611499.1"/>
    </source>
</evidence>
<keyword evidence="1" id="KW-0489">Methyltransferase</keyword>
<organism evidence="1 2">
    <name type="scientific">Nostoc punctiforme FACHB-252</name>
    <dbReference type="NCBI Taxonomy" id="1357509"/>
    <lineage>
        <taxon>Bacteria</taxon>
        <taxon>Bacillati</taxon>
        <taxon>Cyanobacteriota</taxon>
        <taxon>Cyanophyceae</taxon>
        <taxon>Nostocales</taxon>
        <taxon>Nostocaceae</taxon>
        <taxon>Nostoc</taxon>
    </lineage>
</organism>
<reference evidence="1 2" key="1">
    <citation type="journal article" date="2020" name="ISME J.">
        <title>Comparative genomics reveals insights into cyanobacterial evolution and habitat adaptation.</title>
        <authorList>
            <person name="Chen M.Y."/>
            <person name="Teng W.K."/>
            <person name="Zhao L."/>
            <person name="Hu C.X."/>
            <person name="Zhou Y.K."/>
            <person name="Han B.P."/>
            <person name="Song L.R."/>
            <person name="Shu W.S."/>
        </authorList>
    </citation>
    <scope>NUCLEOTIDE SEQUENCE [LARGE SCALE GENOMIC DNA]</scope>
    <source>
        <strain evidence="1 2">FACHB-252</strain>
    </source>
</reference>
<gene>
    <name evidence="1" type="ORF">H6G94_09475</name>
</gene>
<proteinExistence type="predicted"/>
<name>A0ABR8H7I6_NOSPU</name>
<dbReference type="PANTHER" id="PTHR43861">
    <property type="entry name" value="TRANS-ACONITATE 2-METHYLTRANSFERASE-RELATED"/>
    <property type="match status" value="1"/>
</dbReference>
<dbReference type="GO" id="GO:0008168">
    <property type="term" value="F:methyltransferase activity"/>
    <property type="evidence" value="ECO:0007669"/>
    <property type="project" value="UniProtKB-KW"/>
</dbReference>
<dbReference type="Gene3D" id="3.40.50.150">
    <property type="entry name" value="Vaccinia Virus protein VP39"/>
    <property type="match status" value="1"/>
</dbReference>
<dbReference type="Pfam" id="PF13489">
    <property type="entry name" value="Methyltransf_23"/>
    <property type="match status" value="1"/>
</dbReference>
<keyword evidence="1" id="KW-0808">Transferase</keyword>
<comment type="caution">
    <text evidence="1">The sequence shown here is derived from an EMBL/GenBank/DDBJ whole genome shotgun (WGS) entry which is preliminary data.</text>
</comment>
<evidence type="ECO:0000313" key="2">
    <source>
        <dbReference type="Proteomes" id="UP000606396"/>
    </source>
</evidence>
<dbReference type="SUPFAM" id="SSF53335">
    <property type="entry name" value="S-adenosyl-L-methionine-dependent methyltransferases"/>
    <property type="match status" value="1"/>
</dbReference>
<sequence length="224" mass="25913">MATQNPPQISSEEYKEVLKTAFVQCYQTSNDAWSYEEAMREVPVYFLECIGSQKGHILDIGAGSGKDAEILLKEGHSVTGLDLYEHEAWQFLSYTWGDRINFVKSQFTDWQPSAETKFDAVFDNGCFHHQHPSLYFPYLTHLKTLLKPNGIAMLSVFTPLDENTDGSFIDFDEGRIGRSFSVNELQQLLTNHDFIWLDSRRIYRPWHEHYLPVHYLAALVKNQP</sequence>
<dbReference type="RefSeq" id="WP_190949223.1">
    <property type="nucleotide sequence ID" value="NZ_JACJTC010000006.1"/>
</dbReference>
<accession>A0ABR8H7I6</accession>
<dbReference type="InterPro" id="IPR029063">
    <property type="entry name" value="SAM-dependent_MTases_sf"/>
</dbReference>
<keyword evidence="2" id="KW-1185">Reference proteome</keyword>
<dbReference type="GO" id="GO:0032259">
    <property type="term" value="P:methylation"/>
    <property type="evidence" value="ECO:0007669"/>
    <property type="project" value="UniProtKB-KW"/>
</dbReference>
<dbReference type="EMBL" id="JACJTC010000006">
    <property type="protein sequence ID" value="MBD2611499.1"/>
    <property type="molecule type" value="Genomic_DNA"/>
</dbReference>